<dbReference type="EMBL" id="JARKIB010000058">
    <property type="protein sequence ID" value="KAJ7752673.1"/>
    <property type="molecule type" value="Genomic_DNA"/>
</dbReference>
<comment type="caution">
    <text evidence="1">The sequence shown here is derived from an EMBL/GenBank/DDBJ whole genome shotgun (WGS) entry which is preliminary data.</text>
</comment>
<evidence type="ECO:0000313" key="1">
    <source>
        <dbReference type="EMBL" id="KAJ7752673.1"/>
    </source>
</evidence>
<protein>
    <submittedName>
        <fullName evidence="1">Uncharacterized protein</fullName>
    </submittedName>
</protein>
<evidence type="ECO:0000313" key="2">
    <source>
        <dbReference type="Proteomes" id="UP001215598"/>
    </source>
</evidence>
<name>A0AAD7IXM2_9AGAR</name>
<keyword evidence="2" id="KW-1185">Reference proteome</keyword>
<sequence>MFPDPNNYSVDAYRERPKEQLPHMDWPFIVFTRDRIEDEHRLGRKTVTAILIPDGMLLDKWVWVRVPLLFDLRRAQHVDDVDTEMWLDAGRGGASATSDLTRRSFQIDRFPLDEPQDLRNSFSIVVTPQHTTGHNIYPINQMINRLVPDLKEPWRGNVLVFRHGKTAAKSLVNMEEKNFTAIEMIVARRSTRFRAPPPHDFWSFGDVVLYMLRYLTLAQVARFATIDKQCNEYAKSYMRGRITRYVSPFWATPVPRGASPFDRPLLLGRFFLVLRVTQSWIVGSVPLAVASFLSDVPHPDNLNIITSRGNIATWITFMVTEARFQLLHRQWSSGDKPAIGPSAEFAIFAHSVPLAVL</sequence>
<dbReference type="Proteomes" id="UP001215598">
    <property type="component" value="Unassembled WGS sequence"/>
</dbReference>
<gene>
    <name evidence="1" type="ORF">B0H16DRAFT_1723595</name>
</gene>
<proteinExistence type="predicted"/>
<dbReference type="AlphaFoldDB" id="A0AAD7IXM2"/>
<organism evidence="1 2">
    <name type="scientific">Mycena metata</name>
    <dbReference type="NCBI Taxonomy" id="1033252"/>
    <lineage>
        <taxon>Eukaryota</taxon>
        <taxon>Fungi</taxon>
        <taxon>Dikarya</taxon>
        <taxon>Basidiomycota</taxon>
        <taxon>Agaricomycotina</taxon>
        <taxon>Agaricomycetes</taxon>
        <taxon>Agaricomycetidae</taxon>
        <taxon>Agaricales</taxon>
        <taxon>Marasmiineae</taxon>
        <taxon>Mycenaceae</taxon>
        <taxon>Mycena</taxon>
    </lineage>
</organism>
<accession>A0AAD7IXM2</accession>
<reference evidence="1" key="1">
    <citation type="submission" date="2023-03" db="EMBL/GenBank/DDBJ databases">
        <title>Massive genome expansion in bonnet fungi (Mycena s.s.) driven by repeated elements and novel gene families across ecological guilds.</title>
        <authorList>
            <consortium name="Lawrence Berkeley National Laboratory"/>
            <person name="Harder C.B."/>
            <person name="Miyauchi S."/>
            <person name="Viragh M."/>
            <person name="Kuo A."/>
            <person name="Thoen E."/>
            <person name="Andreopoulos B."/>
            <person name="Lu D."/>
            <person name="Skrede I."/>
            <person name="Drula E."/>
            <person name="Henrissat B."/>
            <person name="Morin E."/>
            <person name="Kohler A."/>
            <person name="Barry K."/>
            <person name="LaButti K."/>
            <person name="Morin E."/>
            <person name="Salamov A."/>
            <person name="Lipzen A."/>
            <person name="Mereny Z."/>
            <person name="Hegedus B."/>
            <person name="Baldrian P."/>
            <person name="Stursova M."/>
            <person name="Weitz H."/>
            <person name="Taylor A."/>
            <person name="Grigoriev I.V."/>
            <person name="Nagy L.G."/>
            <person name="Martin F."/>
            <person name="Kauserud H."/>
        </authorList>
    </citation>
    <scope>NUCLEOTIDE SEQUENCE</scope>
    <source>
        <strain evidence="1">CBHHK182m</strain>
    </source>
</reference>